<protein>
    <recommendedName>
        <fullName evidence="2">Putative Dachshund-homology domain-containing protein</fullName>
    </recommendedName>
</protein>
<dbReference type="InterPro" id="IPR059069">
    <property type="entry name" value="DHD_metazoa"/>
</dbReference>
<feature type="region of interest" description="Disordered" evidence="1">
    <location>
        <begin position="1123"/>
        <end position="1143"/>
    </location>
</feature>
<evidence type="ECO:0000313" key="3">
    <source>
        <dbReference type="EMBL" id="KAJ8316951.1"/>
    </source>
</evidence>
<feature type="compositionally biased region" description="Basic and acidic residues" evidence="1">
    <location>
        <begin position="1127"/>
        <end position="1136"/>
    </location>
</feature>
<proteinExistence type="predicted"/>
<feature type="compositionally biased region" description="Polar residues" evidence="1">
    <location>
        <begin position="496"/>
        <end position="505"/>
    </location>
</feature>
<dbReference type="EMBL" id="JARBDR010000246">
    <property type="protein sequence ID" value="KAJ8316951.1"/>
    <property type="molecule type" value="Genomic_DNA"/>
</dbReference>
<keyword evidence="4" id="KW-1185">Reference proteome</keyword>
<evidence type="ECO:0000259" key="2">
    <source>
        <dbReference type="Pfam" id="PF25867"/>
    </source>
</evidence>
<feature type="region of interest" description="Disordered" evidence="1">
    <location>
        <begin position="781"/>
        <end position="800"/>
    </location>
</feature>
<feature type="domain" description="Putative Dachshund-homology" evidence="2">
    <location>
        <begin position="616"/>
        <end position="703"/>
    </location>
</feature>
<feature type="compositionally biased region" description="Polar residues" evidence="1">
    <location>
        <begin position="753"/>
        <end position="762"/>
    </location>
</feature>
<feature type="compositionally biased region" description="Polar residues" evidence="1">
    <location>
        <begin position="16"/>
        <end position="31"/>
    </location>
</feature>
<feature type="region of interest" description="Disordered" evidence="1">
    <location>
        <begin position="449"/>
        <end position="505"/>
    </location>
</feature>
<organism evidence="3 4">
    <name type="scientific">Tegillarca granosa</name>
    <name type="common">Malaysian cockle</name>
    <name type="synonym">Anadara granosa</name>
    <dbReference type="NCBI Taxonomy" id="220873"/>
    <lineage>
        <taxon>Eukaryota</taxon>
        <taxon>Metazoa</taxon>
        <taxon>Spiralia</taxon>
        <taxon>Lophotrochozoa</taxon>
        <taxon>Mollusca</taxon>
        <taxon>Bivalvia</taxon>
        <taxon>Autobranchia</taxon>
        <taxon>Pteriomorphia</taxon>
        <taxon>Arcoida</taxon>
        <taxon>Arcoidea</taxon>
        <taxon>Arcidae</taxon>
        <taxon>Tegillarca</taxon>
    </lineage>
</organism>
<comment type="caution">
    <text evidence="3">The sequence shown here is derived from an EMBL/GenBank/DDBJ whole genome shotgun (WGS) entry which is preliminary data.</text>
</comment>
<feature type="region of interest" description="Disordered" evidence="1">
    <location>
        <begin position="809"/>
        <end position="866"/>
    </location>
</feature>
<accession>A0ABQ9FJW9</accession>
<feature type="compositionally biased region" description="Basic and acidic residues" evidence="1">
    <location>
        <begin position="477"/>
        <end position="492"/>
    </location>
</feature>
<name>A0ABQ9FJW9_TEGGR</name>
<feature type="region of interest" description="Disordered" evidence="1">
    <location>
        <begin position="1"/>
        <end position="62"/>
    </location>
</feature>
<feature type="compositionally biased region" description="Basic and acidic residues" evidence="1">
    <location>
        <begin position="32"/>
        <end position="42"/>
    </location>
</feature>
<dbReference type="Pfam" id="PF25867">
    <property type="entry name" value="HTH_75"/>
    <property type="match status" value="1"/>
</dbReference>
<feature type="compositionally biased region" description="Basic and acidic residues" evidence="1">
    <location>
        <begin position="711"/>
        <end position="723"/>
    </location>
</feature>
<reference evidence="3 4" key="1">
    <citation type="submission" date="2022-12" db="EMBL/GenBank/DDBJ databases">
        <title>Chromosome-level genome of Tegillarca granosa.</title>
        <authorList>
            <person name="Kim J."/>
        </authorList>
    </citation>
    <scope>NUCLEOTIDE SEQUENCE [LARGE SCALE GENOMIC DNA]</scope>
    <source>
        <strain evidence="3">Teg-2019</strain>
        <tissue evidence="3">Adductor muscle</tissue>
    </source>
</reference>
<gene>
    <name evidence="3" type="ORF">KUTeg_004855</name>
</gene>
<feature type="compositionally biased region" description="Polar residues" evidence="1">
    <location>
        <begin position="47"/>
        <end position="62"/>
    </location>
</feature>
<dbReference type="Proteomes" id="UP001217089">
    <property type="component" value="Unassembled WGS sequence"/>
</dbReference>
<feature type="region of interest" description="Disordered" evidence="1">
    <location>
        <begin position="361"/>
        <end position="380"/>
    </location>
</feature>
<feature type="compositionally biased region" description="Basic and acidic residues" evidence="1">
    <location>
        <begin position="199"/>
        <end position="209"/>
    </location>
</feature>
<feature type="compositionally biased region" description="Acidic residues" evidence="1">
    <location>
        <begin position="1"/>
        <end position="15"/>
    </location>
</feature>
<feature type="region of interest" description="Disordered" evidence="1">
    <location>
        <begin position="711"/>
        <end position="769"/>
    </location>
</feature>
<feature type="region of interest" description="Disordered" evidence="1">
    <location>
        <begin position="189"/>
        <end position="251"/>
    </location>
</feature>
<feature type="compositionally biased region" description="Low complexity" evidence="1">
    <location>
        <begin position="465"/>
        <end position="476"/>
    </location>
</feature>
<feature type="compositionally biased region" description="Low complexity" evidence="1">
    <location>
        <begin position="814"/>
        <end position="823"/>
    </location>
</feature>
<feature type="compositionally biased region" description="Polar residues" evidence="1">
    <location>
        <begin position="361"/>
        <end position="372"/>
    </location>
</feature>
<sequence>MDDSSLDGIGYDDSESPQSDLSQDSGFSDSGHSPDVDNESHKIVHSQYLNRQKETPPSSSHLFLSDSKKPVAILEIPPQAVHTSPKVGKYRIGTFASVSNSTMGLEVAQIKISIIRPASLLTSPVYSSSLLSENVELYKHQVPCTGEKYSVPGTPVMKSDIEHDHDYCLPWDNHASMVANSPSSKLLKDASCRDGLGNKQKEKKSESIEKRRRMSSASSDKDYIGSMDDTDLSSPDSVLGSPLPSTIPQSLLQNTKHRVKLEKIAEYVKTGNSESKLKITGSFQDDYIYFLNTKSRSRRRTSHDVKPPVPSDKILIPLPKPGDIVVPHLTDADLEAIKQRRNVPKKSARLQSPMFHWYKPTSTTLPPVSSNEVRTESNGDDVSKNIIDTILSLESGEPSSYSVSEPAPVVETSTYGDNFVMGFSPEQMNLTPEQMEILYSAMDQVSETEIKSTSNGGDEVRTTMSDSSKVIDGSSSESRKGDTPPVSMDDKGISGVGQQPDNCTSSGVVPNCTSSDTLPNVHNKTHGSTVFEDKVDLPAVSKETVPTSTGPAISSVALPSSEHRSVVNSLPDLPFTSMEKSALDLFGNELKLFPEASVPETNIQPATNDYDAPWIVTVSMYWNDLPAIMIDNLPFVRLVDIHKQILPAKDTGILKKRCQLLGIDVRNCSEMQRYFLVQYGKAFNSKSTLIVSKEDATSLIGYYVNPVPKVHRSETEKSDRQKLIESGTHHRQSKSSARSSSSSKHHDVESVKQLETSPQKIQNVAPAPIMVQPSVSSDLPITVRNHYSSPKQGEQISRRTRHKKINFLEMLKGDQNNNTTPDQQDNEEINVDEDKERVKSNKVTKDVEKSDKNKHSTSRKKSPVAKETVKVAAVLCSQASQDEQSCNESETENRSFNKDAIFINPKRKLCPLDSKKSRLDKTKKSGALKVKWTIFNKNQLNKKKLTESKHEKKEILSVIHKDVVVRNGNKSRVQSGSVFLDQFEAQDSACVRCCTCKKFISIENFLNHLHEVGGSGKLIAINEPQTLALRDMYPSDAQKRLWKNFQEKLRRMRKCDKESELVTERKMLLNNKDRVNENPIVASTSDIKKHVNNQHAGSTRISARKRKQKQLYPIENYSFSKSQPMRKLIDSDDESPRSPLLERSCDAYDDSPVKRMKLDTNHNNDSEITFPSHVTSKMECESVLTLTNGPEMTSFTALADDESFDL</sequence>
<feature type="compositionally biased region" description="Basic and acidic residues" evidence="1">
    <location>
        <begin position="832"/>
        <end position="854"/>
    </location>
</feature>
<evidence type="ECO:0000313" key="4">
    <source>
        <dbReference type="Proteomes" id="UP001217089"/>
    </source>
</evidence>
<feature type="compositionally biased region" description="Polar residues" evidence="1">
    <location>
        <begin position="781"/>
        <end position="795"/>
    </location>
</feature>
<evidence type="ECO:0000256" key="1">
    <source>
        <dbReference type="SAM" id="MobiDB-lite"/>
    </source>
</evidence>